<dbReference type="EMBL" id="CP132942">
    <property type="protein sequence ID" value="XCB32907.1"/>
    <property type="molecule type" value="Genomic_DNA"/>
</dbReference>
<dbReference type="RefSeq" id="WP_353063745.1">
    <property type="nucleotide sequence ID" value="NZ_CP132942.1"/>
</dbReference>
<dbReference type="AlphaFoldDB" id="A0AAU7ZPP4"/>
<dbReference type="KEGG" id="tpsc:RBB77_21180"/>
<proteinExistence type="predicted"/>
<reference evidence="1" key="1">
    <citation type="submission" date="2023-08" db="EMBL/GenBank/DDBJ databases">
        <authorList>
            <person name="Messyasz A."/>
            <person name="Mannisto M.K."/>
            <person name="Kerkhof L.J."/>
            <person name="Haggblom M."/>
        </authorList>
    </citation>
    <scope>NUCLEOTIDE SEQUENCE</scope>
    <source>
        <strain evidence="1">X5P6</strain>
    </source>
</reference>
<name>A0AAU7ZPP4_9BACT</name>
<evidence type="ECO:0008006" key="2">
    <source>
        <dbReference type="Google" id="ProtNLM"/>
    </source>
</evidence>
<protein>
    <recommendedName>
        <fullName evidence="2">Nucleotidyltransferase</fullName>
    </recommendedName>
</protein>
<sequence>MAKEWIANLAQDIKQKSHEAAEQYGRSQHQAGIITTQGKPFFAAFVSCLEEDVAEIKRQLQGDVTASETTIQTNGLTEVKLIRSRFPWFDARITHHDPTIILDYAKGLGVAGDPAIDRKSRHFAFQVTDDDALYLQDAFDDNPKRFHQPEDLARHILQILFEL</sequence>
<organism evidence="1">
    <name type="scientific">Tunturiibacter psychrotolerans</name>
    <dbReference type="NCBI Taxonomy" id="3069686"/>
    <lineage>
        <taxon>Bacteria</taxon>
        <taxon>Pseudomonadati</taxon>
        <taxon>Acidobacteriota</taxon>
        <taxon>Terriglobia</taxon>
        <taxon>Terriglobales</taxon>
        <taxon>Acidobacteriaceae</taxon>
        <taxon>Tunturiibacter</taxon>
    </lineage>
</organism>
<evidence type="ECO:0000313" key="1">
    <source>
        <dbReference type="EMBL" id="XCB32907.1"/>
    </source>
</evidence>
<reference evidence="1" key="2">
    <citation type="journal article" date="2024" name="Environ. Microbiol.">
        <title>Genome analysis and description of Tunturibacter gen. nov. expands the diversity of Terriglobia in tundra soils.</title>
        <authorList>
            <person name="Messyasz A."/>
            <person name="Mannisto M.K."/>
            <person name="Kerkhof L.J."/>
            <person name="Haggblom M.M."/>
        </authorList>
    </citation>
    <scope>NUCLEOTIDE SEQUENCE</scope>
    <source>
        <strain evidence="1">X5P6</strain>
    </source>
</reference>
<accession>A0AAU7ZPP4</accession>
<gene>
    <name evidence="1" type="ORF">RBB77_21180</name>
</gene>